<feature type="domain" description="Tyr recombinase" evidence="7">
    <location>
        <begin position="221"/>
        <end position="421"/>
    </location>
</feature>
<evidence type="ECO:0008006" key="11">
    <source>
        <dbReference type="Google" id="ProtNLM"/>
    </source>
</evidence>
<evidence type="ECO:0000256" key="3">
    <source>
        <dbReference type="ARBA" id="ARBA00023163"/>
    </source>
</evidence>
<evidence type="ECO:0000256" key="4">
    <source>
        <dbReference type="ARBA" id="ARBA00023172"/>
    </source>
</evidence>
<dbReference type="InterPro" id="IPR036390">
    <property type="entry name" value="WH_DNA-bd_sf"/>
</dbReference>
<feature type="domain" description="Core-binding (CB)" evidence="8">
    <location>
        <begin position="90"/>
        <end position="200"/>
    </location>
</feature>
<dbReference type="Gene3D" id="1.10.10.10">
    <property type="entry name" value="Winged helix-like DNA-binding domain superfamily/Winged helix DNA-binding domain"/>
    <property type="match status" value="1"/>
</dbReference>
<keyword evidence="10" id="KW-1185">Reference proteome</keyword>
<dbReference type="PROSITE" id="PS50949">
    <property type="entry name" value="HTH_GNTR"/>
    <property type="match status" value="1"/>
</dbReference>
<feature type="domain" description="HTH gntR-type" evidence="6">
    <location>
        <begin position="451"/>
        <end position="519"/>
    </location>
</feature>
<evidence type="ECO:0000256" key="5">
    <source>
        <dbReference type="PROSITE-ProRule" id="PRU01248"/>
    </source>
</evidence>
<dbReference type="CDD" id="cd01189">
    <property type="entry name" value="INT_ICEBs1_C_like"/>
    <property type="match status" value="1"/>
</dbReference>
<dbReference type="Pfam" id="PF00589">
    <property type="entry name" value="Phage_integrase"/>
    <property type="match status" value="1"/>
</dbReference>
<comment type="caution">
    <text evidence="9">The sequence shown here is derived from an EMBL/GenBank/DDBJ whole genome shotgun (WGS) entry which is preliminary data.</text>
</comment>
<dbReference type="Gene3D" id="1.10.443.10">
    <property type="entry name" value="Intergrase catalytic core"/>
    <property type="match status" value="1"/>
</dbReference>
<dbReference type="SUPFAM" id="SSF56349">
    <property type="entry name" value="DNA breaking-rejoining enzymes"/>
    <property type="match status" value="1"/>
</dbReference>
<dbReference type="Gene3D" id="1.10.150.130">
    <property type="match status" value="1"/>
</dbReference>
<dbReference type="InterPro" id="IPR050090">
    <property type="entry name" value="Tyrosine_recombinase_XerCD"/>
</dbReference>
<dbReference type="InterPro" id="IPR036388">
    <property type="entry name" value="WH-like_DNA-bd_sf"/>
</dbReference>
<dbReference type="EMBL" id="BAAAHP010000231">
    <property type="protein sequence ID" value="GAA0901195.1"/>
    <property type="molecule type" value="Genomic_DNA"/>
</dbReference>
<evidence type="ECO:0000259" key="6">
    <source>
        <dbReference type="PROSITE" id="PS50949"/>
    </source>
</evidence>
<sequence length="523" mass="57647">MELYVERTGSYRGSMTSAAKPHKRVRGEIEALPSGSYRVRVYAGLDPLTKKRHYLTEVVPAGPKAAKQAEKVRTRLLSEVDDQRSARTNATVSQLLDRHLDVLKIEDTTRNGYERLIRLHIRPVLGSLSIGRVNGETVDSFYAQLRSCRARCGGRTSFDHRTAVEHECDDRCGPHQCRPLGEASLRQIHNILNGAFSRAVKWRWIGINPMKQAQPPTLPTPDPQPPTPAQAARIAAEAWKDPDWGMFVWLAMTTGARRGELCALRWNRIDFAAGVLNIRSSIAQTSGRTWEKDTKTHQRRRIVLDAQTLALLRAYLQHCAERAAALGAELRDDAFVFSPEPDGSVWPKPDSATQRYTRMCARLGWDMHLHQLRHYSATELIAAGVDIRTVAGRLGHGGGGATTLRVYSAWVAEADQRAANSLATRMPELPAQIIVDPDSPTSAPAGADESDHPYQRIAADLRAAIRCGALDDGDPLPTVKQLAARYGVSVATAHRAVSTLTESGEVVASRGRRAAVRRTQPAN</sequence>
<evidence type="ECO:0000259" key="8">
    <source>
        <dbReference type="PROSITE" id="PS51900"/>
    </source>
</evidence>
<gene>
    <name evidence="9" type="ORF">GCM10009559_67590</name>
</gene>
<dbReference type="PROSITE" id="PS51898">
    <property type="entry name" value="TYR_RECOMBINASE"/>
    <property type="match status" value="1"/>
</dbReference>
<evidence type="ECO:0000256" key="1">
    <source>
        <dbReference type="ARBA" id="ARBA00023015"/>
    </source>
</evidence>
<evidence type="ECO:0000313" key="10">
    <source>
        <dbReference type="Proteomes" id="UP001499967"/>
    </source>
</evidence>
<dbReference type="InterPro" id="IPR000524">
    <property type="entry name" value="Tscrpt_reg_HTH_GntR"/>
</dbReference>
<dbReference type="InterPro" id="IPR044068">
    <property type="entry name" value="CB"/>
</dbReference>
<evidence type="ECO:0000256" key="2">
    <source>
        <dbReference type="ARBA" id="ARBA00023125"/>
    </source>
</evidence>
<organism evidence="9 10">
    <name type="scientific">Pseudonocardia zijingensis</name>
    <dbReference type="NCBI Taxonomy" id="153376"/>
    <lineage>
        <taxon>Bacteria</taxon>
        <taxon>Bacillati</taxon>
        <taxon>Actinomycetota</taxon>
        <taxon>Actinomycetes</taxon>
        <taxon>Pseudonocardiales</taxon>
        <taxon>Pseudonocardiaceae</taxon>
        <taxon>Pseudonocardia</taxon>
    </lineage>
</organism>
<proteinExistence type="predicted"/>
<name>A0ABN1NBN4_9PSEU</name>
<keyword evidence="1" id="KW-0805">Transcription regulation</keyword>
<dbReference type="SUPFAM" id="SSF46785">
    <property type="entry name" value="Winged helix' DNA-binding domain"/>
    <property type="match status" value="1"/>
</dbReference>
<keyword evidence="2 5" id="KW-0238">DNA-binding</keyword>
<dbReference type="InterPro" id="IPR011010">
    <property type="entry name" value="DNA_brk_join_enz"/>
</dbReference>
<evidence type="ECO:0000259" key="7">
    <source>
        <dbReference type="PROSITE" id="PS51898"/>
    </source>
</evidence>
<dbReference type="CDD" id="cd07377">
    <property type="entry name" value="WHTH_GntR"/>
    <property type="match status" value="1"/>
</dbReference>
<accession>A0ABN1NBN4</accession>
<keyword evidence="3" id="KW-0804">Transcription</keyword>
<dbReference type="InterPro" id="IPR010998">
    <property type="entry name" value="Integrase_recombinase_N"/>
</dbReference>
<dbReference type="PROSITE" id="PS51900">
    <property type="entry name" value="CB"/>
    <property type="match status" value="1"/>
</dbReference>
<evidence type="ECO:0000313" key="9">
    <source>
        <dbReference type="EMBL" id="GAA0901195.1"/>
    </source>
</evidence>
<dbReference type="Proteomes" id="UP001499967">
    <property type="component" value="Unassembled WGS sequence"/>
</dbReference>
<reference evidence="9 10" key="1">
    <citation type="journal article" date="2019" name="Int. J. Syst. Evol. Microbiol.">
        <title>The Global Catalogue of Microorganisms (GCM) 10K type strain sequencing project: providing services to taxonomists for standard genome sequencing and annotation.</title>
        <authorList>
            <consortium name="The Broad Institute Genomics Platform"/>
            <consortium name="The Broad Institute Genome Sequencing Center for Infectious Disease"/>
            <person name="Wu L."/>
            <person name="Ma J."/>
        </authorList>
    </citation>
    <scope>NUCLEOTIDE SEQUENCE [LARGE SCALE GENOMIC DNA]</scope>
    <source>
        <strain evidence="9 10">JCM 11117</strain>
    </source>
</reference>
<dbReference type="InterPro" id="IPR013762">
    <property type="entry name" value="Integrase-like_cat_sf"/>
</dbReference>
<dbReference type="PANTHER" id="PTHR30349:SF91">
    <property type="entry name" value="INTA PROTEIN"/>
    <property type="match status" value="1"/>
</dbReference>
<dbReference type="SMART" id="SM00345">
    <property type="entry name" value="HTH_GNTR"/>
    <property type="match status" value="1"/>
</dbReference>
<dbReference type="PANTHER" id="PTHR30349">
    <property type="entry name" value="PHAGE INTEGRASE-RELATED"/>
    <property type="match status" value="1"/>
</dbReference>
<keyword evidence="4" id="KW-0233">DNA recombination</keyword>
<protein>
    <recommendedName>
        <fullName evidence="11">Site-specific recombinase XerD</fullName>
    </recommendedName>
</protein>
<dbReference type="Pfam" id="PF00392">
    <property type="entry name" value="GntR"/>
    <property type="match status" value="1"/>
</dbReference>
<dbReference type="InterPro" id="IPR002104">
    <property type="entry name" value="Integrase_catalytic"/>
</dbReference>